<dbReference type="Gene3D" id="1.10.340.30">
    <property type="entry name" value="Hypothetical protein, domain 2"/>
    <property type="match status" value="1"/>
</dbReference>
<dbReference type="GO" id="GO:0032131">
    <property type="term" value="F:alkylated DNA binding"/>
    <property type="evidence" value="ECO:0007669"/>
    <property type="project" value="TreeGrafter"/>
</dbReference>
<dbReference type="InterPro" id="IPR003265">
    <property type="entry name" value="HhH-GPD_domain"/>
</dbReference>
<keyword evidence="5" id="KW-0326">Glycosidase</keyword>
<evidence type="ECO:0000256" key="2">
    <source>
        <dbReference type="ARBA" id="ARBA00022763"/>
    </source>
</evidence>
<keyword evidence="2" id="KW-0227">DNA damage</keyword>
<gene>
    <name evidence="5" type="ORF">MNBD_GAMMA12-164</name>
</gene>
<comment type="similarity">
    <text evidence="1">Belongs to the alkylbase DNA glycosidase AlkA family.</text>
</comment>
<dbReference type="GO" id="GO:0006307">
    <property type="term" value="P:DNA alkylation repair"/>
    <property type="evidence" value="ECO:0007669"/>
    <property type="project" value="TreeGrafter"/>
</dbReference>
<dbReference type="GO" id="GO:0043916">
    <property type="term" value="F:DNA-7-methylguanine glycosylase activity"/>
    <property type="evidence" value="ECO:0007669"/>
    <property type="project" value="TreeGrafter"/>
</dbReference>
<dbReference type="InterPro" id="IPR051912">
    <property type="entry name" value="Alkylbase_DNA_Glycosylase/TA"/>
</dbReference>
<keyword evidence="3" id="KW-0234">DNA repair</keyword>
<sequence>MDKKQLSLIKRTLCKNDSIMSGIINVVGTLTISTSRQSHFSALVRAIVDQQLSVKAGHTIQKRLLQLQGGYYFKVENILACTEKQMRECGLSGKKVSYIRTLAQAIVEGDLNFRKLVKKTNDEVAKELLYFPGIGQWTVDMFLMNSLKRLDVFPVGDLVIRKMIRHYYNLSEESKFIHYEAVAQAWAPYRSIASFYLWRSNSL</sequence>
<dbReference type="Gene3D" id="1.10.1670.40">
    <property type="match status" value="1"/>
</dbReference>
<dbReference type="EMBL" id="UOFL01000058">
    <property type="protein sequence ID" value="VAW74420.1"/>
    <property type="molecule type" value="Genomic_DNA"/>
</dbReference>
<dbReference type="AlphaFoldDB" id="A0A3B0YC81"/>
<dbReference type="CDD" id="cd00056">
    <property type="entry name" value="ENDO3c"/>
    <property type="match status" value="1"/>
</dbReference>
<dbReference type="GO" id="GO:0006285">
    <property type="term" value="P:base-excision repair, AP site formation"/>
    <property type="evidence" value="ECO:0007669"/>
    <property type="project" value="TreeGrafter"/>
</dbReference>
<accession>A0A3B0YC81</accession>
<name>A0A3B0YC81_9ZZZZ</name>
<evidence type="ECO:0000256" key="3">
    <source>
        <dbReference type="ARBA" id="ARBA00023204"/>
    </source>
</evidence>
<dbReference type="GO" id="GO:0005737">
    <property type="term" value="C:cytoplasm"/>
    <property type="evidence" value="ECO:0007669"/>
    <property type="project" value="TreeGrafter"/>
</dbReference>
<proteinExistence type="inferred from homology"/>
<feature type="domain" description="HhH-GPD" evidence="4">
    <location>
        <begin position="50"/>
        <end position="202"/>
    </location>
</feature>
<dbReference type="PANTHER" id="PTHR43003:SF5">
    <property type="entry name" value="DNA-3-METHYLADENINE GLYCOSYLASE"/>
    <property type="match status" value="1"/>
</dbReference>
<dbReference type="SMART" id="SM00478">
    <property type="entry name" value="ENDO3c"/>
    <property type="match status" value="1"/>
</dbReference>
<reference evidence="5" key="1">
    <citation type="submission" date="2018-06" db="EMBL/GenBank/DDBJ databases">
        <authorList>
            <person name="Zhirakovskaya E."/>
        </authorList>
    </citation>
    <scope>NUCLEOTIDE SEQUENCE</scope>
</reference>
<evidence type="ECO:0000256" key="1">
    <source>
        <dbReference type="ARBA" id="ARBA00010817"/>
    </source>
</evidence>
<evidence type="ECO:0000259" key="4">
    <source>
        <dbReference type="SMART" id="SM00478"/>
    </source>
</evidence>
<dbReference type="PANTHER" id="PTHR43003">
    <property type="entry name" value="DNA-3-METHYLADENINE GLYCOSYLASE"/>
    <property type="match status" value="1"/>
</dbReference>
<dbReference type="InterPro" id="IPR011257">
    <property type="entry name" value="DNA_glycosylase"/>
</dbReference>
<keyword evidence="5" id="KW-0378">Hydrolase</keyword>
<organism evidence="5">
    <name type="scientific">hydrothermal vent metagenome</name>
    <dbReference type="NCBI Taxonomy" id="652676"/>
    <lineage>
        <taxon>unclassified sequences</taxon>
        <taxon>metagenomes</taxon>
        <taxon>ecological metagenomes</taxon>
    </lineage>
</organism>
<dbReference type="GO" id="GO:0032993">
    <property type="term" value="C:protein-DNA complex"/>
    <property type="evidence" value="ECO:0007669"/>
    <property type="project" value="TreeGrafter"/>
</dbReference>
<dbReference type="EC" id="3.2.2.21" evidence="5"/>
<dbReference type="SUPFAM" id="SSF48150">
    <property type="entry name" value="DNA-glycosylase"/>
    <property type="match status" value="1"/>
</dbReference>
<dbReference type="GO" id="GO:0008725">
    <property type="term" value="F:DNA-3-methyladenine glycosylase activity"/>
    <property type="evidence" value="ECO:0007669"/>
    <property type="project" value="TreeGrafter"/>
</dbReference>
<dbReference type="Pfam" id="PF00730">
    <property type="entry name" value="HhH-GPD"/>
    <property type="match status" value="1"/>
</dbReference>
<dbReference type="FunFam" id="1.10.340.30:FF:000004">
    <property type="entry name" value="DNA-3-methyladenine glycosylase II"/>
    <property type="match status" value="1"/>
</dbReference>
<protein>
    <submittedName>
        <fullName evidence="5">DNA-3-methyladenine glycosylase II</fullName>
        <ecNumber evidence="5">3.2.2.21</ecNumber>
    </submittedName>
</protein>
<evidence type="ECO:0000313" key="5">
    <source>
        <dbReference type="EMBL" id="VAW74420.1"/>
    </source>
</evidence>